<evidence type="ECO:0000256" key="5">
    <source>
        <dbReference type="ARBA" id="ARBA00023049"/>
    </source>
</evidence>
<evidence type="ECO:0000256" key="4">
    <source>
        <dbReference type="ARBA" id="ARBA00012322"/>
    </source>
</evidence>
<feature type="region of interest" description="Disordered" evidence="6">
    <location>
        <begin position="163"/>
        <end position="248"/>
    </location>
</feature>
<evidence type="ECO:0000259" key="8">
    <source>
        <dbReference type="Pfam" id="PF01551"/>
    </source>
</evidence>
<dbReference type="Gene3D" id="2.40.50.290">
    <property type="match status" value="1"/>
</dbReference>
<dbReference type="SUPFAM" id="SSF51261">
    <property type="entry name" value="Duplicated hybrid motif"/>
    <property type="match status" value="1"/>
</dbReference>
<gene>
    <name evidence="9" type="ORF">I6J05_10180</name>
</gene>
<dbReference type="EMBL" id="CP068073">
    <property type="protein sequence ID" value="QQS82267.1"/>
    <property type="molecule type" value="Genomic_DNA"/>
</dbReference>
<dbReference type="Gene3D" id="2.70.70.10">
    <property type="entry name" value="Glucose Permease (Domain IIA)"/>
    <property type="match status" value="1"/>
</dbReference>
<feature type="compositionally biased region" description="Low complexity" evidence="6">
    <location>
        <begin position="173"/>
        <end position="186"/>
    </location>
</feature>
<dbReference type="InterPro" id="IPR050570">
    <property type="entry name" value="Cell_wall_metabolism_enzyme"/>
</dbReference>
<accession>A0AB37H0Y1</accession>
<dbReference type="CDD" id="cd12797">
    <property type="entry name" value="M23_peptidase"/>
    <property type="match status" value="1"/>
</dbReference>
<evidence type="ECO:0000256" key="3">
    <source>
        <dbReference type="ARBA" id="ARBA00006646"/>
    </source>
</evidence>
<feature type="region of interest" description="Disordered" evidence="6">
    <location>
        <begin position="106"/>
        <end position="145"/>
    </location>
</feature>
<comment type="similarity">
    <text evidence="3">Belongs to the peptidase M23B family.</text>
</comment>
<proteinExistence type="inferred from homology"/>
<dbReference type="Pfam" id="PF01551">
    <property type="entry name" value="Peptidase_M23"/>
    <property type="match status" value="1"/>
</dbReference>
<evidence type="ECO:0000256" key="1">
    <source>
        <dbReference type="ARBA" id="ARBA00001667"/>
    </source>
</evidence>
<dbReference type="GO" id="GO:0006508">
    <property type="term" value="P:proteolysis"/>
    <property type="evidence" value="ECO:0007669"/>
    <property type="project" value="UniProtKB-KW"/>
</dbReference>
<comment type="catalytic activity">
    <reaction evidence="1">
        <text>Hydrolysis of the -Gly-|-Gly- bond in the pentaglycine inter-peptide link joining staphylococcal cell wall peptidoglycans.</text>
        <dbReference type="EC" id="3.4.24.75"/>
    </reaction>
</comment>
<evidence type="ECO:0000256" key="2">
    <source>
        <dbReference type="ARBA" id="ARBA00001947"/>
    </source>
</evidence>
<feature type="compositionally biased region" description="Polar residues" evidence="6">
    <location>
        <begin position="106"/>
        <end position="120"/>
    </location>
</feature>
<feature type="signal peptide" evidence="7">
    <location>
        <begin position="1"/>
        <end position="26"/>
    </location>
</feature>
<comment type="cofactor">
    <cofactor evidence="2">
        <name>Zn(2+)</name>
        <dbReference type="ChEBI" id="CHEBI:29105"/>
    </cofactor>
</comment>
<dbReference type="GO" id="GO:0004222">
    <property type="term" value="F:metalloendopeptidase activity"/>
    <property type="evidence" value="ECO:0007669"/>
    <property type="project" value="TreeGrafter"/>
</dbReference>
<dbReference type="PANTHER" id="PTHR21666:SF270">
    <property type="entry name" value="MUREIN HYDROLASE ACTIVATOR ENVC"/>
    <property type="match status" value="1"/>
</dbReference>
<evidence type="ECO:0000313" key="10">
    <source>
        <dbReference type="Proteomes" id="UP000595942"/>
    </source>
</evidence>
<evidence type="ECO:0000256" key="7">
    <source>
        <dbReference type="SAM" id="SignalP"/>
    </source>
</evidence>
<evidence type="ECO:0000256" key="6">
    <source>
        <dbReference type="SAM" id="MobiDB-lite"/>
    </source>
</evidence>
<feature type="domain" description="M23ase beta-sheet core" evidence="8">
    <location>
        <begin position="270"/>
        <end position="361"/>
    </location>
</feature>
<feature type="compositionally biased region" description="Polar residues" evidence="6">
    <location>
        <begin position="187"/>
        <end position="241"/>
    </location>
</feature>
<dbReference type="AlphaFoldDB" id="A0AB37H0Y1"/>
<evidence type="ECO:0000313" key="9">
    <source>
        <dbReference type="EMBL" id="QQS82267.1"/>
    </source>
</evidence>
<feature type="region of interest" description="Disordered" evidence="6">
    <location>
        <begin position="26"/>
        <end position="47"/>
    </location>
</feature>
<protein>
    <recommendedName>
        <fullName evidence="4">lysostaphin</fullName>
        <ecNumber evidence="4">3.4.24.75</ecNumber>
    </recommendedName>
</protein>
<dbReference type="Proteomes" id="UP000595942">
    <property type="component" value="Chromosome"/>
</dbReference>
<keyword evidence="5" id="KW-0482">Metalloprotease</keyword>
<dbReference type="EC" id="3.4.24.75" evidence="4"/>
<dbReference type="GeneID" id="93725361"/>
<organism evidence="9 10">
    <name type="scientific">Staphylococcus condimenti</name>
    <dbReference type="NCBI Taxonomy" id="70255"/>
    <lineage>
        <taxon>Bacteria</taxon>
        <taxon>Bacillati</taxon>
        <taxon>Bacillota</taxon>
        <taxon>Bacilli</taxon>
        <taxon>Bacillales</taxon>
        <taxon>Staphylococcaceae</taxon>
        <taxon>Staphylococcus</taxon>
    </lineage>
</organism>
<feature type="chain" id="PRO_5044207785" description="lysostaphin" evidence="7">
    <location>
        <begin position="27"/>
        <end position="378"/>
    </location>
</feature>
<keyword evidence="7" id="KW-0732">Signal</keyword>
<reference evidence="9 10" key="1">
    <citation type="submission" date="2021-01" db="EMBL/GenBank/DDBJ databases">
        <title>FDA dAtabase for Regulatory Grade micrObial Sequences (FDA-ARGOS): Supporting development and validation of Infectious Disease Dx tests.</title>
        <authorList>
            <person name="Sproer C."/>
            <person name="Gronow S."/>
            <person name="Severitt S."/>
            <person name="Schroder I."/>
            <person name="Tallon L."/>
            <person name="Sadzewicz L."/>
            <person name="Zhao X."/>
            <person name="Boylan J."/>
            <person name="Ott S."/>
            <person name="Bowen H."/>
            <person name="Vavikolanu K."/>
            <person name="Mehta A."/>
            <person name="Aluvathingal J."/>
            <person name="Nadendla S."/>
            <person name="Lowell S."/>
            <person name="Myers T."/>
            <person name="Yan Y."/>
            <person name="Sichtig H."/>
        </authorList>
    </citation>
    <scope>NUCLEOTIDE SEQUENCE [LARGE SCALE GENOMIC DNA]</scope>
    <source>
        <strain evidence="9 10">FDAARGOS_1148</strain>
    </source>
</reference>
<dbReference type="KEGG" id="scv:A4G25_08340"/>
<keyword evidence="5" id="KW-0645">Protease</keyword>
<dbReference type="PANTHER" id="PTHR21666">
    <property type="entry name" value="PEPTIDASE-RELATED"/>
    <property type="match status" value="1"/>
</dbReference>
<dbReference type="InterPro" id="IPR011055">
    <property type="entry name" value="Dup_hybrid_motif"/>
</dbReference>
<keyword evidence="10" id="KW-1185">Reference proteome</keyword>
<feature type="compositionally biased region" description="Low complexity" evidence="6">
    <location>
        <begin position="28"/>
        <end position="45"/>
    </location>
</feature>
<name>A0AB37H0Y1_9STAP</name>
<sequence>MNKLLTATIVGLGVSSVGFISHSADAAENTQNTPQVEQQQQQTQEAKGYSYGSYFTKDAQGNYHHTLDGNWNQSMFDNHEYQFTLTDSEGATHYFYFPQSALSQNYQQDDNNYSPSASSEEVQREGYDVNATPSAEDKAKNPNAAQAADNYTAQNVQNNNQNTQAQDSASVGTQNNQSTQAQNASTYNQSSGQESNMQSQSATSNTQQPQTAQAPEVNNTQDNAGGSSEGNTTEAPDTNDNGDGAHAQDASWLTKHPKLQEYGQYHGGGAHYGVDYGMPENTPVYSLTDGKVTQAGWSNYGGGNQVTIQEENSDNYQWYMHMNKLNVQQGQNVNAGDQIGQSGSTGNSTAPHLHFQRMQGGVGNEYSVNPDSYINSKQ</sequence>
<dbReference type="RefSeq" id="WP_047132075.1">
    <property type="nucleotide sequence ID" value="NZ_CP015114.1"/>
</dbReference>
<dbReference type="InterPro" id="IPR016047">
    <property type="entry name" value="M23ase_b-sheet_dom"/>
</dbReference>
<keyword evidence="5" id="KW-0378">Hydrolase</keyword>